<comment type="caution">
    <text evidence="4">The sequence shown here is derived from an EMBL/GenBank/DDBJ whole genome shotgun (WGS) entry which is preliminary data.</text>
</comment>
<feature type="region of interest" description="Disordered" evidence="3">
    <location>
        <begin position="338"/>
        <end position="600"/>
    </location>
</feature>
<feature type="region of interest" description="Disordered" evidence="3">
    <location>
        <begin position="709"/>
        <end position="745"/>
    </location>
</feature>
<dbReference type="PANTHER" id="PTHR24179">
    <property type="entry name" value="PROTEIN PHOSPHATASE 1 REGULATORY SUBUNIT 12"/>
    <property type="match status" value="1"/>
</dbReference>
<feature type="repeat" description="ANK" evidence="2">
    <location>
        <begin position="277"/>
        <end position="309"/>
    </location>
</feature>
<dbReference type="InterPro" id="IPR036770">
    <property type="entry name" value="Ankyrin_rpt-contain_sf"/>
</dbReference>
<accession>A0A922LR61</accession>
<evidence type="ECO:0000256" key="1">
    <source>
        <dbReference type="ARBA" id="ARBA00022737"/>
    </source>
</evidence>
<dbReference type="CTD" id="24593928"/>
<evidence type="ECO:0008006" key="6">
    <source>
        <dbReference type="Google" id="ProtNLM"/>
    </source>
</evidence>
<feature type="compositionally biased region" description="Polar residues" evidence="3">
    <location>
        <begin position="360"/>
        <end position="370"/>
    </location>
</feature>
<dbReference type="Proteomes" id="UP000471633">
    <property type="component" value="Unassembled WGS sequence"/>
</dbReference>
<dbReference type="GeneID" id="24593928"/>
<dbReference type="RefSeq" id="XP_051071778.1">
    <property type="nucleotide sequence ID" value="XM_051211690.1"/>
</dbReference>
<dbReference type="Gene3D" id="1.25.40.20">
    <property type="entry name" value="Ankyrin repeat-containing domain"/>
    <property type="match status" value="2"/>
</dbReference>
<dbReference type="PROSITE" id="PS50297">
    <property type="entry name" value="ANK_REP_REGION"/>
    <property type="match status" value="4"/>
</dbReference>
<dbReference type="OrthoDB" id="19014at2759"/>
<protein>
    <recommendedName>
        <fullName evidence="6">Protein phosphatase 1 regulatory inhibitor subunit 16B</fullName>
    </recommendedName>
</protein>
<dbReference type="SMART" id="SM00248">
    <property type="entry name" value="ANK"/>
    <property type="match status" value="5"/>
</dbReference>
<feature type="compositionally biased region" description="Polar residues" evidence="3">
    <location>
        <begin position="709"/>
        <end position="741"/>
    </location>
</feature>
<reference evidence="4" key="1">
    <citation type="journal article" date="2012" name="Nat. Genet.">
        <title>Whole-genome sequence of Schistosoma haematobium.</title>
        <authorList>
            <person name="Young N.D."/>
            <person name="Jex A.R."/>
            <person name="Li B."/>
            <person name="Liu S."/>
            <person name="Yang L."/>
            <person name="Xiong Z."/>
            <person name="Li Y."/>
            <person name="Cantacessi C."/>
            <person name="Hall R.S."/>
            <person name="Xu X."/>
            <person name="Chen F."/>
            <person name="Wu X."/>
            <person name="Zerlotini A."/>
            <person name="Oliveira G."/>
            <person name="Hofmann A."/>
            <person name="Zhang G."/>
            <person name="Fang X."/>
            <person name="Kang Y."/>
            <person name="Campbell B.E."/>
            <person name="Loukas A."/>
            <person name="Ranganathan S."/>
            <person name="Rollinson D."/>
            <person name="Rinaldi G."/>
            <person name="Brindley P.J."/>
            <person name="Yang H."/>
            <person name="Wang J."/>
            <person name="Wang J."/>
            <person name="Gasser R.B."/>
        </authorList>
    </citation>
    <scope>NUCLEOTIDE SEQUENCE</scope>
</reference>
<gene>
    <name evidence="4" type="ORF">MS3_00003829</name>
</gene>
<dbReference type="PROSITE" id="PS50088">
    <property type="entry name" value="ANK_REPEAT"/>
    <property type="match status" value="4"/>
</dbReference>
<dbReference type="SUPFAM" id="SSF48403">
    <property type="entry name" value="Ankyrin repeat"/>
    <property type="match status" value="1"/>
</dbReference>
<sequence length="774" mass="86217">MDNLNGSIENTTINFTDDIDLPGLRVPDMKRIKNARKERANQLKEWQIYDKKMQKESEKLQKKGLSPLNDRRHYNSNRVVKFPQSLIFLEAAARGDLDEVRELLSSGVCPDVANEDGLTALHQCCIDNNLEMCRLLLRYGANPNSRDTELWTPLHASATCHHTEMCKILIDHGADLLAMNVDGNMPYECCMPGPTLNLVETEMDKRGITQEEIDDWHRVPECEMLADMEALYKAGADLDRLDAQGASMLHIAAASGFEEVVLFLLKRGAKIDLLDKDGWQAIHIAACWCQLEIVELLVNFGADILAETKNGETVFDICEDIEMHTRLIEIKQEVERKKSQQQDLLNKPGKPRELVRRRSSTNPRSASIRRTSMREKKMISWKEAKQEAEMRGVATASSDEKNTSKPLCPIPNGSTDHILQKSTTYPESHELTSPKTIRGSTRSSHPGHSSKSSIPPTSSPILAGVVTHHGSSWSGKVQQNDTVTEVNGPTPSPNLRNSSRIKDKEVNLSKRNNPQSTLNNDSGPIGVVSPSPVAPHRTGHDKERIVRVPSGPVQNPENVGTLTRRPQQTEYGSKSPPISSPDLSSQHHTLSPQLRQSKSRTISGVEGLANPDQSGTHLRARVSSHDNAYASSLPRRDNNNQTTDLNNQPVRGERRSSTRKKKPILSEQKPSRNDNRETDISVHNAYCALPSNNPFQNNQLRNEENHPDSQNIILRSPNINRNDVKQTTRSRITSGQQSGSGQVVHATASLPRRELINYGDDLGSRPSGKCCVIM</sequence>
<name>A0A922LR61_SCHHA</name>
<proteinExistence type="predicted"/>
<dbReference type="KEGG" id="shx:MS3_00003829"/>
<dbReference type="InterPro" id="IPR002110">
    <property type="entry name" value="Ankyrin_rpt"/>
</dbReference>
<feature type="compositionally biased region" description="Low complexity" evidence="3">
    <location>
        <begin position="639"/>
        <end position="648"/>
    </location>
</feature>
<evidence type="ECO:0000256" key="3">
    <source>
        <dbReference type="SAM" id="MobiDB-lite"/>
    </source>
</evidence>
<evidence type="ECO:0000256" key="2">
    <source>
        <dbReference type="PROSITE-ProRule" id="PRU00023"/>
    </source>
</evidence>
<reference evidence="4" key="2">
    <citation type="journal article" date="2019" name="Gigascience">
        <title>High-quality Schistosoma haematobium genome achieved by single-molecule and long-range sequencing.</title>
        <authorList>
            <person name="Stroehlein A.J."/>
            <person name="Korhonen P.K."/>
            <person name="Chong T.M."/>
            <person name="Lim Y.L."/>
            <person name="Chan K.G."/>
            <person name="Webster B."/>
            <person name="Rollinson D."/>
            <person name="Brindley P.J."/>
            <person name="Gasser R.B."/>
            <person name="Young N.D."/>
        </authorList>
    </citation>
    <scope>NUCLEOTIDE SEQUENCE</scope>
</reference>
<keyword evidence="2" id="KW-0040">ANK repeat</keyword>
<feature type="compositionally biased region" description="Polar residues" evidence="3">
    <location>
        <begin position="581"/>
        <end position="600"/>
    </location>
</feature>
<feature type="compositionally biased region" description="Polar residues" evidence="3">
    <location>
        <begin position="509"/>
        <end position="522"/>
    </location>
</feature>
<keyword evidence="1" id="KW-0677">Repeat</keyword>
<feature type="repeat" description="ANK" evidence="2">
    <location>
        <begin position="149"/>
        <end position="181"/>
    </location>
</feature>
<evidence type="ECO:0000313" key="4">
    <source>
        <dbReference type="EMBL" id="KAH9591610.1"/>
    </source>
</evidence>
<feature type="compositionally biased region" description="Polar residues" evidence="3">
    <location>
        <begin position="552"/>
        <end position="572"/>
    </location>
</feature>
<reference evidence="4" key="4">
    <citation type="journal article" date="2022" name="PLoS Pathog.">
        <title>Chromosome-level genome of Schistosoma haematobium underpins genome-wide explorations of molecular variation.</title>
        <authorList>
            <person name="Stroehlein A.J."/>
            <person name="Korhonen P.K."/>
            <person name="Lee V.V."/>
            <person name="Ralph S.A."/>
            <person name="Mentink-Kane M."/>
            <person name="You H."/>
            <person name="McManus D.P."/>
            <person name="Tchuente L.T."/>
            <person name="Stothard J.R."/>
            <person name="Kaur P."/>
            <person name="Dudchenko O."/>
            <person name="Aiden E.L."/>
            <person name="Yang B."/>
            <person name="Yang H."/>
            <person name="Emery A.M."/>
            <person name="Webster B.L."/>
            <person name="Brindley P.J."/>
            <person name="Rollinson D."/>
            <person name="Chang B.C.H."/>
            <person name="Gasser R.B."/>
            <person name="Young N.D."/>
        </authorList>
    </citation>
    <scope>NUCLEOTIDE SEQUENCE</scope>
</reference>
<organism evidence="4 5">
    <name type="scientific">Schistosoma haematobium</name>
    <name type="common">Blood fluke</name>
    <dbReference type="NCBI Taxonomy" id="6185"/>
    <lineage>
        <taxon>Eukaryota</taxon>
        <taxon>Metazoa</taxon>
        <taxon>Spiralia</taxon>
        <taxon>Lophotrochozoa</taxon>
        <taxon>Platyhelminthes</taxon>
        <taxon>Trematoda</taxon>
        <taxon>Digenea</taxon>
        <taxon>Strigeidida</taxon>
        <taxon>Schistosomatoidea</taxon>
        <taxon>Schistosomatidae</taxon>
        <taxon>Schistosoma</taxon>
    </lineage>
</organism>
<feature type="repeat" description="ANK" evidence="2">
    <location>
        <begin position="116"/>
        <end position="148"/>
    </location>
</feature>
<reference evidence="4" key="3">
    <citation type="submission" date="2021-06" db="EMBL/GenBank/DDBJ databases">
        <title>Chromosome-level genome assembly for S. haematobium.</title>
        <authorList>
            <person name="Stroehlein A.J."/>
        </authorList>
    </citation>
    <scope>NUCLEOTIDE SEQUENCE</scope>
</reference>
<dbReference type="PANTHER" id="PTHR24179:SF29">
    <property type="entry name" value="LD46604P"/>
    <property type="match status" value="1"/>
</dbReference>
<dbReference type="GO" id="GO:0004857">
    <property type="term" value="F:enzyme inhibitor activity"/>
    <property type="evidence" value="ECO:0007669"/>
    <property type="project" value="TreeGrafter"/>
</dbReference>
<dbReference type="EMBL" id="AMPZ03000002">
    <property type="protein sequence ID" value="KAH9591610.1"/>
    <property type="molecule type" value="Genomic_DNA"/>
</dbReference>
<feature type="repeat" description="ANK" evidence="2">
    <location>
        <begin position="244"/>
        <end position="276"/>
    </location>
</feature>
<feature type="compositionally biased region" description="Basic and acidic residues" evidence="3">
    <location>
        <begin position="372"/>
        <end position="390"/>
    </location>
</feature>
<feature type="region of interest" description="Disordered" evidence="3">
    <location>
        <begin position="629"/>
        <end position="678"/>
    </location>
</feature>
<feature type="compositionally biased region" description="Low complexity" evidence="3">
    <location>
        <begin position="438"/>
        <end position="461"/>
    </location>
</feature>
<dbReference type="GO" id="GO:0017020">
    <property type="term" value="F:myosin phosphatase regulator activity"/>
    <property type="evidence" value="ECO:0007669"/>
    <property type="project" value="TreeGrafter"/>
</dbReference>
<feature type="compositionally biased region" description="Polar residues" evidence="3">
    <location>
        <begin position="469"/>
        <end position="498"/>
    </location>
</feature>
<dbReference type="AlphaFoldDB" id="A0A922LR61"/>
<feature type="compositionally biased region" description="Basic and acidic residues" evidence="3">
    <location>
        <begin position="669"/>
        <end position="678"/>
    </location>
</feature>
<keyword evidence="5" id="KW-1185">Reference proteome</keyword>
<dbReference type="Pfam" id="PF12796">
    <property type="entry name" value="Ank_2"/>
    <property type="match status" value="2"/>
</dbReference>
<feature type="compositionally biased region" description="Polar residues" evidence="3">
    <location>
        <begin position="412"/>
        <end position="426"/>
    </location>
</feature>
<evidence type="ECO:0000313" key="5">
    <source>
        <dbReference type="Proteomes" id="UP000471633"/>
    </source>
</evidence>
<dbReference type="InterPro" id="IPR051226">
    <property type="entry name" value="PP1_Regulatory_Subunit"/>
</dbReference>
<dbReference type="GO" id="GO:0005737">
    <property type="term" value="C:cytoplasm"/>
    <property type="evidence" value="ECO:0007669"/>
    <property type="project" value="TreeGrafter"/>
</dbReference>